<accession>A0A8S9M2T3</accession>
<dbReference type="EMBL" id="QGKY02000089">
    <property type="protein sequence ID" value="KAF2614115.1"/>
    <property type="molecule type" value="Genomic_DNA"/>
</dbReference>
<organism evidence="1">
    <name type="scientific">Brassica cretica</name>
    <name type="common">Mustard</name>
    <dbReference type="NCBI Taxonomy" id="69181"/>
    <lineage>
        <taxon>Eukaryota</taxon>
        <taxon>Viridiplantae</taxon>
        <taxon>Streptophyta</taxon>
        <taxon>Embryophyta</taxon>
        <taxon>Tracheophyta</taxon>
        <taxon>Spermatophyta</taxon>
        <taxon>Magnoliopsida</taxon>
        <taxon>eudicotyledons</taxon>
        <taxon>Gunneridae</taxon>
        <taxon>Pentapetalae</taxon>
        <taxon>rosids</taxon>
        <taxon>malvids</taxon>
        <taxon>Brassicales</taxon>
        <taxon>Brassicaceae</taxon>
        <taxon>Brassiceae</taxon>
        <taxon>Brassica</taxon>
    </lineage>
</organism>
<dbReference type="AlphaFoldDB" id="A0A8S9M2T3"/>
<gene>
    <name evidence="1" type="ORF">F2Q70_00010877</name>
</gene>
<comment type="caution">
    <text evidence="1">The sequence shown here is derived from an EMBL/GenBank/DDBJ whole genome shotgun (WGS) entry which is preliminary data.</text>
</comment>
<sequence length="117" mass="13396">MSLSASPVPQTGVPGVYHSTFESLRLDSVIYGFIPTRRANHYMPYLKACSIVKDDCFEVDRFSSMYMITDHPFLIRLISPTIIDEVFTDMVGKIRSVQYSDLTKETTRVVIWLLIDP</sequence>
<reference evidence="1" key="1">
    <citation type="submission" date="2019-12" db="EMBL/GenBank/DDBJ databases">
        <title>Genome sequencing and annotation of Brassica cretica.</title>
        <authorList>
            <person name="Studholme D.J."/>
            <person name="Sarris P.F."/>
        </authorList>
    </citation>
    <scope>NUCLEOTIDE SEQUENCE</scope>
    <source>
        <strain evidence="1">PFS-102/07</strain>
        <tissue evidence="1">Leaf</tissue>
    </source>
</reference>
<name>A0A8S9M2T3_BRACR</name>
<evidence type="ECO:0000313" key="1">
    <source>
        <dbReference type="EMBL" id="KAF2614115.1"/>
    </source>
</evidence>
<proteinExistence type="predicted"/>
<protein>
    <submittedName>
        <fullName evidence="1">Uncharacterized protein</fullName>
    </submittedName>
</protein>